<name>A0A6P2D792_9BACT</name>
<dbReference type="InterPro" id="IPR036909">
    <property type="entry name" value="Cyt_c-like_dom_sf"/>
</dbReference>
<evidence type="ECO:0000256" key="1">
    <source>
        <dbReference type="ARBA" id="ARBA00022617"/>
    </source>
</evidence>
<dbReference type="PANTHER" id="PTHR19328:SF75">
    <property type="entry name" value="ALDOSE SUGAR DEHYDROGENASE YLII"/>
    <property type="match status" value="1"/>
</dbReference>
<dbReference type="PROSITE" id="PS51007">
    <property type="entry name" value="CYTC"/>
    <property type="match status" value="1"/>
</dbReference>
<dbReference type="GO" id="GO:0009055">
    <property type="term" value="F:electron transfer activity"/>
    <property type="evidence" value="ECO:0007669"/>
    <property type="project" value="InterPro"/>
</dbReference>
<dbReference type="PANTHER" id="PTHR19328">
    <property type="entry name" value="HEDGEHOG-INTERACTING PROTEIN"/>
    <property type="match status" value="1"/>
</dbReference>
<keyword evidence="1 4" id="KW-0349">Heme</keyword>
<dbReference type="InterPro" id="IPR013427">
    <property type="entry name" value="Haem-bd_dom_put"/>
</dbReference>
<dbReference type="SUPFAM" id="SSF50952">
    <property type="entry name" value="Soluble quinoprotein glucose dehydrogenase"/>
    <property type="match status" value="1"/>
</dbReference>
<dbReference type="EMBL" id="LR593886">
    <property type="protein sequence ID" value="VTR95310.1"/>
    <property type="molecule type" value="Genomic_DNA"/>
</dbReference>
<keyword evidence="3 4" id="KW-0408">Iron</keyword>
<dbReference type="InterPro" id="IPR012938">
    <property type="entry name" value="Glc/Sorbosone_DH"/>
</dbReference>
<dbReference type="Pfam" id="PF07995">
    <property type="entry name" value="GSDH"/>
    <property type="match status" value="1"/>
</dbReference>
<dbReference type="KEGG" id="gms:SOIL9_24040"/>
<evidence type="ECO:0000259" key="7">
    <source>
        <dbReference type="PROSITE" id="PS51007"/>
    </source>
</evidence>
<sequence length="1015" mass="111966">MSSLPLARTGAAIIGFAALALILQVNWHSHAADDKDPPKAKVDPNVRQPWTTSKVTGSPEPPPKYKPVRVFPEVKFNHPLLIVRCPGSERLFIGEQEGVLYSVQNKPDAKKELFFDFKKELKTIDKTPGAGGVGELYGLVFHPEFAKNRYCYVCYTLNAKIPPKDGRFPDGSRVSRFKVTDTDPPRLDAASEEIVITFVGGGHNGGDMHFGHDGFLYISTGDASGPNPPDTATTGQDCSDLLSSVLRIDVNKKDEGKSYAVPKDNPFVGMKDVRPEIWAFGFRNPWRMSIDRKTGELWLGDVGWELWEMVHRVEKGGNYGWSIVEGRQPVRPDQKIGPTPIRPPLIELPHTIAASITGGYVYRGKKFPELVGAYIFGDWETRRIWAARVEGDRVKEMPEIVKPSVRPSAFGEDNAGEIYFCDYDNGSIYTFERNDGGAANSKFPTKLSDTGLFADVKKLEPAAGVIPFYTSARQWQDGATADYLLALPGLSAVSFFEKPRAIPGQVFWHEFKMQFPKDAVLVKTLALDVATDRGPSETRVETQLLHFDGEDWRGYSYAWRDDQTDADLVPADGAEKTFPIAAGGKIEKGAWVPVGKREQVWTFHSRTQCLSCHNAWSEYSLAFNTAQLNRVPLFTGTDKTNQLVKLMKHGYARRVGPDDKELPPFDADSIKKQPALVPLIGDDPLDQRARSYLHANCAHCHRFGGGGGQVVIELEAAKPLKETGIFDVRPKQGDFGLVDARIVAPGDPYRSVLFYRMAKFGRGRMPHLGSEFPHAQGLDVVGQWIASLSNPPKEWGAGLPNVNRPDLAHGSFSGAWPFARAFALGKIDSKSTNNLPSEVVKHGAVPVRDLFEGYTPADPKGRKLGANARPAPILALTGEAKNGEALFFNKEMKCANCHKVGDRGTALGPDLSAIGKTRTRPELLDSMLNPSARVEPQFAAYNVKTKDDKTYTGIIVKRDEKQLVLRDAENKEVTIEGDNVDSVRPSRASLMPEGQMSGLSPQEAADLLEFLVNRK</sequence>
<dbReference type="RefSeq" id="WP_162669742.1">
    <property type="nucleotide sequence ID" value="NZ_LR593886.1"/>
</dbReference>
<dbReference type="GO" id="GO:0046872">
    <property type="term" value="F:metal ion binding"/>
    <property type="evidence" value="ECO:0007669"/>
    <property type="project" value="UniProtKB-KW"/>
</dbReference>
<dbReference type="NCBIfam" id="TIGR02603">
    <property type="entry name" value="CxxCH_TIGR02603"/>
    <property type="match status" value="1"/>
</dbReference>
<evidence type="ECO:0000313" key="9">
    <source>
        <dbReference type="Proteomes" id="UP000464178"/>
    </source>
</evidence>
<feature type="region of interest" description="Disordered" evidence="5">
    <location>
        <begin position="32"/>
        <end position="62"/>
    </location>
</feature>
<evidence type="ECO:0000256" key="3">
    <source>
        <dbReference type="ARBA" id="ARBA00023004"/>
    </source>
</evidence>
<evidence type="ECO:0000256" key="4">
    <source>
        <dbReference type="PROSITE-ProRule" id="PRU00433"/>
    </source>
</evidence>
<dbReference type="GO" id="GO:0020037">
    <property type="term" value="F:heme binding"/>
    <property type="evidence" value="ECO:0007669"/>
    <property type="project" value="InterPro"/>
</dbReference>
<dbReference type="InterPro" id="IPR011041">
    <property type="entry name" value="Quinoprot_gluc/sorb_DH_b-prop"/>
</dbReference>
<gene>
    <name evidence="8" type="ORF">SOIL9_24040</name>
</gene>
<dbReference type="AlphaFoldDB" id="A0A6P2D792"/>
<evidence type="ECO:0000256" key="5">
    <source>
        <dbReference type="SAM" id="MobiDB-lite"/>
    </source>
</evidence>
<accession>A0A6P2D792</accession>
<dbReference type="Proteomes" id="UP000464178">
    <property type="component" value="Chromosome"/>
</dbReference>
<organism evidence="8 9">
    <name type="scientific">Gemmata massiliana</name>
    <dbReference type="NCBI Taxonomy" id="1210884"/>
    <lineage>
        <taxon>Bacteria</taxon>
        <taxon>Pseudomonadati</taxon>
        <taxon>Planctomycetota</taxon>
        <taxon>Planctomycetia</taxon>
        <taxon>Gemmatales</taxon>
        <taxon>Gemmataceae</taxon>
        <taxon>Gemmata</taxon>
    </lineage>
</organism>
<dbReference type="InterPro" id="IPR009056">
    <property type="entry name" value="Cyt_c-like_dom"/>
</dbReference>
<dbReference type="SUPFAM" id="SSF46626">
    <property type="entry name" value="Cytochrome c"/>
    <property type="match status" value="1"/>
</dbReference>
<dbReference type="Pfam" id="PF00034">
    <property type="entry name" value="Cytochrom_C"/>
    <property type="match status" value="1"/>
</dbReference>
<proteinExistence type="predicted"/>
<feature type="chain" id="PRO_5026697777" description="Cytochrome c domain-containing protein" evidence="6">
    <location>
        <begin position="32"/>
        <end position="1015"/>
    </location>
</feature>
<dbReference type="Gene3D" id="2.120.10.30">
    <property type="entry name" value="TolB, C-terminal domain"/>
    <property type="match status" value="1"/>
</dbReference>
<dbReference type="Gene3D" id="1.10.760.10">
    <property type="entry name" value="Cytochrome c-like domain"/>
    <property type="match status" value="1"/>
</dbReference>
<keyword evidence="2 4" id="KW-0479">Metal-binding</keyword>
<reference evidence="8 9" key="1">
    <citation type="submission" date="2019-05" db="EMBL/GenBank/DDBJ databases">
        <authorList>
            <consortium name="Science for Life Laboratories"/>
        </authorList>
    </citation>
    <scope>NUCLEOTIDE SEQUENCE [LARGE SCALE GENOMIC DNA]</scope>
    <source>
        <strain evidence="8">Soil9</strain>
    </source>
</reference>
<keyword evidence="6" id="KW-0732">Signal</keyword>
<protein>
    <recommendedName>
        <fullName evidence="7">Cytochrome c domain-containing protein</fullName>
    </recommendedName>
</protein>
<feature type="compositionally biased region" description="Basic and acidic residues" evidence="5">
    <location>
        <begin position="32"/>
        <end position="44"/>
    </location>
</feature>
<evidence type="ECO:0000256" key="6">
    <source>
        <dbReference type="SAM" id="SignalP"/>
    </source>
</evidence>
<evidence type="ECO:0000256" key="2">
    <source>
        <dbReference type="ARBA" id="ARBA00022723"/>
    </source>
</evidence>
<dbReference type="InterPro" id="IPR011042">
    <property type="entry name" value="6-blade_b-propeller_TolB-like"/>
</dbReference>
<evidence type="ECO:0000313" key="8">
    <source>
        <dbReference type="EMBL" id="VTR95310.1"/>
    </source>
</evidence>
<feature type="domain" description="Cytochrome c" evidence="7">
    <location>
        <begin position="878"/>
        <end position="1015"/>
    </location>
</feature>
<feature type="signal peptide" evidence="6">
    <location>
        <begin position="1"/>
        <end position="31"/>
    </location>
</feature>
<keyword evidence="9" id="KW-1185">Reference proteome</keyword>